<feature type="region of interest" description="Disordered" evidence="2">
    <location>
        <begin position="404"/>
        <end position="454"/>
    </location>
</feature>
<keyword evidence="1" id="KW-0378">Hydrolase</keyword>
<dbReference type="GO" id="GO:0016787">
    <property type="term" value="F:hydrolase activity"/>
    <property type="evidence" value="ECO:0007669"/>
    <property type="project" value="UniProtKB-KW"/>
</dbReference>
<organism evidence="3">
    <name type="scientific">Riboviria sp</name>
    <dbReference type="NCBI Taxonomy" id="2585031"/>
    <lineage>
        <taxon>Viruses</taxon>
        <taxon>Riboviria</taxon>
    </lineage>
</organism>
<dbReference type="InterPro" id="IPR043504">
    <property type="entry name" value="Peptidase_S1_PA_chymotrypsin"/>
</dbReference>
<dbReference type="Gene3D" id="2.40.10.10">
    <property type="entry name" value="Trypsin-like serine proteases"/>
    <property type="match status" value="1"/>
</dbReference>
<sequence>MIPCLAIMTCIGAADVRCMDTVIQMQVEIEQLQEELAYYKGWRFAAVQWLHITLFLAVCWGIIRAVRFVSWVCYRTKTGILNMKVWINPLNWFSLDLEKTAHYVPERVRDGSSLYVGDVPNIQCSVYNPSGPSTWNMVAQGFRYGKFFVSAAHAIRGQERVLLKRGDAEVEVEEKSFSFIDDLAYAVIGLDAFATLGMKTAALMDVVGSAYVTVSAGGQRSNGKVKPSSFGFVEYDGSTLPGFSGAPYCINRQVYGMHLGGNDRVNMGYDSGFVKTLIEMFDEKKRHRSYITTDQEWEFVKNMEFKSVSGNPDLWLTRSQGKYTTLNEEEKAVFEEGGRLIREGKIRTKGQFKAWKAREKEILGLIHSDDWRDEATLVPVFDHREPEVLNADFPKANVVTASPVGQQQEKAVASSRNKRKSAAKPTLIAPLKGKKVMECPVPTPAPRVSPSNTT</sequence>
<proteinExistence type="predicted"/>
<dbReference type="InterPro" id="IPR009003">
    <property type="entry name" value="Peptidase_S1_PA"/>
</dbReference>
<reference evidence="3" key="1">
    <citation type="submission" date="2020-11" db="EMBL/GenBank/DDBJ databases">
        <title>RNA virus dark matter in the feces of wild birds.</title>
        <authorList>
            <person name="Lu X."/>
            <person name="Yang X.S."/>
            <person name="Zhang W."/>
        </authorList>
    </citation>
    <scope>NUCLEOTIDE SEQUENCE</scope>
    <source>
        <strain evidence="3">Long-tailedtit164con39</strain>
    </source>
</reference>
<protein>
    <recommendedName>
        <fullName evidence="4">Serine protease</fullName>
    </recommendedName>
</protein>
<evidence type="ECO:0000256" key="1">
    <source>
        <dbReference type="ARBA" id="ARBA00022801"/>
    </source>
</evidence>
<accession>A0A8K1U2E9</accession>
<dbReference type="EMBL" id="MW239372">
    <property type="protein sequence ID" value="UGO57381.1"/>
    <property type="molecule type" value="Genomic_RNA"/>
</dbReference>
<evidence type="ECO:0000256" key="2">
    <source>
        <dbReference type="SAM" id="MobiDB-lite"/>
    </source>
</evidence>
<dbReference type="SUPFAM" id="SSF50494">
    <property type="entry name" value="Trypsin-like serine proteases"/>
    <property type="match status" value="1"/>
</dbReference>
<evidence type="ECO:0008006" key="4">
    <source>
        <dbReference type="Google" id="ProtNLM"/>
    </source>
</evidence>
<evidence type="ECO:0000313" key="3">
    <source>
        <dbReference type="EMBL" id="UGO57381.1"/>
    </source>
</evidence>
<name>A0A8K1U2E9_9VIRU</name>